<feature type="compositionally biased region" description="Pro residues" evidence="1">
    <location>
        <begin position="1"/>
        <end position="12"/>
    </location>
</feature>
<feature type="compositionally biased region" description="Pro residues" evidence="1">
    <location>
        <begin position="26"/>
        <end position="35"/>
    </location>
</feature>
<proteinExistence type="predicted"/>
<sequence length="284" mass="30206">MEEIDPPIPPEEVTPSVSVQSQPPITHAPPLPTPTRMPSGYSSAPSVYLPPSDVSTTSSGVAPPLHVPPPMYMPPTPAPPYSPSSNDVARITVLEGTVNQMAVDVAELMALLKGPNHASILLTLALESNVGAISVPTHFPAIVPPLTHVPAVYPVLSPLLSTLPATLPPPPMTVPIMDLAILMPPPTSLPAPGLIYTASLPTILSTTSTHAPAPITKPFPFPTPQPHISLPRQTPLILNIPYYNSGTQAMAAPETPPTFTLPTVETEHERRMKRTEEMIVRTRM</sequence>
<gene>
    <name evidence="2" type="ORF">CRG98_021727</name>
</gene>
<keyword evidence="3" id="KW-1185">Reference proteome</keyword>
<accession>A0A2I0JNM7</accession>
<evidence type="ECO:0000313" key="2">
    <source>
        <dbReference type="EMBL" id="PKI57888.1"/>
    </source>
</evidence>
<organism evidence="2 3">
    <name type="scientific">Punica granatum</name>
    <name type="common">Pomegranate</name>
    <dbReference type="NCBI Taxonomy" id="22663"/>
    <lineage>
        <taxon>Eukaryota</taxon>
        <taxon>Viridiplantae</taxon>
        <taxon>Streptophyta</taxon>
        <taxon>Embryophyta</taxon>
        <taxon>Tracheophyta</taxon>
        <taxon>Spermatophyta</taxon>
        <taxon>Magnoliopsida</taxon>
        <taxon>eudicotyledons</taxon>
        <taxon>Gunneridae</taxon>
        <taxon>Pentapetalae</taxon>
        <taxon>rosids</taxon>
        <taxon>malvids</taxon>
        <taxon>Myrtales</taxon>
        <taxon>Lythraceae</taxon>
        <taxon>Punica</taxon>
    </lineage>
</organism>
<reference evidence="2 3" key="1">
    <citation type="submission" date="2017-11" db="EMBL/GenBank/DDBJ databases">
        <title>De-novo sequencing of pomegranate (Punica granatum L.) genome.</title>
        <authorList>
            <person name="Akparov Z."/>
            <person name="Amiraslanov A."/>
            <person name="Hajiyeva S."/>
            <person name="Abbasov M."/>
            <person name="Kaur K."/>
            <person name="Hamwieh A."/>
            <person name="Solovyev V."/>
            <person name="Salamov A."/>
            <person name="Braich B."/>
            <person name="Kosarev P."/>
            <person name="Mahmoud A."/>
            <person name="Hajiyev E."/>
            <person name="Babayeva S."/>
            <person name="Izzatullayeva V."/>
            <person name="Mammadov A."/>
            <person name="Mammadov A."/>
            <person name="Sharifova S."/>
            <person name="Ojaghi J."/>
            <person name="Eynullazada K."/>
            <person name="Bayramov B."/>
            <person name="Abdulazimova A."/>
            <person name="Shahmuradov I."/>
        </authorList>
    </citation>
    <scope>NUCLEOTIDE SEQUENCE [LARGE SCALE GENOMIC DNA]</scope>
    <source>
        <strain evidence="3">cv. AG2017</strain>
        <tissue evidence="2">Leaf</tissue>
    </source>
</reference>
<dbReference type="EMBL" id="PGOL01001479">
    <property type="protein sequence ID" value="PKI57888.1"/>
    <property type="molecule type" value="Genomic_DNA"/>
</dbReference>
<feature type="compositionally biased region" description="Low complexity" evidence="1">
    <location>
        <begin position="13"/>
        <end position="25"/>
    </location>
</feature>
<dbReference type="AlphaFoldDB" id="A0A2I0JNM7"/>
<protein>
    <recommendedName>
        <fullName evidence="4">Extensin-like</fullName>
    </recommendedName>
</protein>
<evidence type="ECO:0000313" key="3">
    <source>
        <dbReference type="Proteomes" id="UP000233551"/>
    </source>
</evidence>
<evidence type="ECO:0008006" key="4">
    <source>
        <dbReference type="Google" id="ProtNLM"/>
    </source>
</evidence>
<name>A0A2I0JNM7_PUNGR</name>
<feature type="region of interest" description="Disordered" evidence="1">
    <location>
        <begin position="1"/>
        <end position="63"/>
    </location>
</feature>
<dbReference type="Proteomes" id="UP000233551">
    <property type="component" value="Unassembled WGS sequence"/>
</dbReference>
<comment type="caution">
    <text evidence="2">The sequence shown here is derived from an EMBL/GenBank/DDBJ whole genome shotgun (WGS) entry which is preliminary data.</text>
</comment>
<evidence type="ECO:0000256" key="1">
    <source>
        <dbReference type="SAM" id="MobiDB-lite"/>
    </source>
</evidence>